<feature type="transmembrane region" description="Helical" evidence="1">
    <location>
        <begin position="6"/>
        <end position="21"/>
    </location>
</feature>
<accession>A0ABT7U6M0</accession>
<feature type="transmembrane region" description="Helical" evidence="1">
    <location>
        <begin position="257"/>
        <end position="279"/>
    </location>
</feature>
<feature type="transmembrane region" description="Helical" evidence="1">
    <location>
        <begin position="60"/>
        <end position="80"/>
    </location>
</feature>
<reference evidence="2 3" key="1">
    <citation type="submission" date="2023-06" db="EMBL/GenBank/DDBJ databases">
        <authorList>
            <person name="Zeman M."/>
            <person name="Kubasova T."/>
            <person name="Jahodarova E."/>
            <person name="Nykrynova M."/>
            <person name="Rychlik I."/>
        </authorList>
    </citation>
    <scope>NUCLEOTIDE SEQUENCE [LARGE SCALE GENOMIC DNA]</scope>
    <source>
        <strain evidence="2 3">ET4</strain>
    </source>
</reference>
<feature type="transmembrane region" description="Helical" evidence="1">
    <location>
        <begin position="151"/>
        <end position="173"/>
    </location>
</feature>
<evidence type="ECO:0000313" key="3">
    <source>
        <dbReference type="Proteomes" id="UP001228403"/>
    </source>
</evidence>
<feature type="transmembrane region" description="Helical" evidence="1">
    <location>
        <begin position="33"/>
        <end position="54"/>
    </location>
</feature>
<organism evidence="2 3">
    <name type="scientific">Bacteroides eggerthii</name>
    <dbReference type="NCBI Taxonomy" id="28111"/>
    <lineage>
        <taxon>Bacteria</taxon>
        <taxon>Pseudomonadati</taxon>
        <taxon>Bacteroidota</taxon>
        <taxon>Bacteroidia</taxon>
        <taxon>Bacteroidales</taxon>
        <taxon>Bacteroidaceae</taxon>
        <taxon>Bacteroides</taxon>
    </lineage>
</organism>
<feature type="transmembrane region" description="Helical" evidence="1">
    <location>
        <begin position="193"/>
        <end position="214"/>
    </location>
</feature>
<evidence type="ECO:0008006" key="4">
    <source>
        <dbReference type="Google" id="ProtNLM"/>
    </source>
</evidence>
<gene>
    <name evidence="2" type="ORF">QUW02_09595</name>
</gene>
<keyword evidence="1" id="KW-0472">Membrane</keyword>
<reference evidence="3" key="2">
    <citation type="submission" date="2023-07" db="EMBL/GenBank/DDBJ databases">
        <title>Identification and characterization of horizontal gene transfer across gut microbiota members of farm animals based on homology search.</title>
        <authorList>
            <person name="Schwarzerova J."/>
            <person name="Nykrynova M."/>
            <person name="Jureckova K."/>
            <person name="Cejkova D."/>
            <person name="Rychlik I."/>
        </authorList>
    </citation>
    <scope>NUCLEOTIDE SEQUENCE [LARGE SCALE GENOMIC DNA]</scope>
    <source>
        <strain evidence="3">ET4</strain>
    </source>
</reference>
<protein>
    <recommendedName>
        <fullName evidence="4">Transmembrane protein</fullName>
    </recommendedName>
</protein>
<evidence type="ECO:0000313" key="2">
    <source>
        <dbReference type="EMBL" id="MDM8146171.1"/>
    </source>
</evidence>
<keyword evidence="1" id="KW-0812">Transmembrane</keyword>
<evidence type="ECO:0000256" key="1">
    <source>
        <dbReference type="SAM" id="Phobius"/>
    </source>
</evidence>
<comment type="caution">
    <text evidence="2">The sequence shown here is derived from an EMBL/GenBank/DDBJ whole genome shotgun (WGS) entry which is preliminary data.</text>
</comment>
<dbReference type="EMBL" id="JAUDCF010000023">
    <property type="protein sequence ID" value="MDM8146171.1"/>
    <property type="molecule type" value="Genomic_DNA"/>
</dbReference>
<keyword evidence="3" id="KW-1185">Reference proteome</keyword>
<feature type="transmembrane region" description="Helical" evidence="1">
    <location>
        <begin position="87"/>
        <end position="104"/>
    </location>
</feature>
<proteinExistence type="predicted"/>
<name>A0ABT7U6M0_9BACE</name>
<keyword evidence="1" id="KW-1133">Transmembrane helix</keyword>
<dbReference type="Proteomes" id="UP001228403">
    <property type="component" value="Unassembled WGS sequence"/>
</dbReference>
<feature type="transmembrane region" description="Helical" evidence="1">
    <location>
        <begin position="116"/>
        <end position="144"/>
    </location>
</feature>
<feature type="transmembrane region" description="Helical" evidence="1">
    <location>
        <begin position="234"/>
        <end position="251"/>
    </location>
</feature>
<sequence length="296" mass="34123">MKIIFTYFLLFIGIFSLLTFIPKTGGYIWQPELINTVSALLLTLLVFLVGQISGTSATHTGIIGTAIFTLLFCPNSYMFFSRDEQAVIELISVCIVPFFISQYHRIESKNFKYGYFIMLLMGIFCSYTHDGITIPLCLSFLLLSYLQRKRFFGLACWPMVIGFAIGTTLSLLHSEYLSWSSFGNFQVLSSQTATAFTQLWETKVFIFATLLSLYYLVSRRRRRRLWPIFKEHKLLSYCLLFSVCTVPFAPLGMDNAIQGVCFFCMFWVLFLFHDLITLLQEHRKKRGSSDISRDSC</sequence>